<proteinExistence type="inferred from homology"/>
<reference evidence="11" key="1">
    <citation type="submission" date="2022-10" db="EMBL/GenBank/DDBJ databases">
        <authorList>
            <person name="Chen Y."/>
            <person name="Dougan E. K."/>
            <person name="Chan C."/>
            <person name="Rhodes N."/>
            <person name="Thang M."/>
        </authorList>
    </citation>
    <scope>NUCLEOTIDE SEQUENCE</scope>
</reference>
<accession>A0A9P1CIA4</accession>
<dbReference type="GO" id="GO:0006508">
    <property type="term" value="P:proteolysis"/>
    <property type="evidence" value="ECO:0007669"/>
    <property type="project" value="UniProtKB-KW"/>
</dbReference>
<evidence type="ECO:0000256" key="3">
    <source>
        <dbReference type="ARBA" id="ARBA00022670"/>
    </source>
</evidence>
<dbReference type="EMBL" id="CAMXCT010001613">
    <property type="protein sequence ID" value="CAI3991632.1"/>
    <property type="molecule type" value="Genomic_DNA"/>
</dbReference>
<feature type="non-terminal residue" evidence="11">
    <location>
        <position position="1499"/>
    </location>
</feature>
<keyword evidence="5" id="KW-0949">S-adenosyl-L-methionine</keyword>
<organism evidence="11">
    <name type="scientific">Cladocopium goreaui</name>
    <dbReference type="NCBI Taxonomy" id="2562237"/>
    <lineage>
        <taxon>Eukaryota</taxon>
        <taxon>Sar</taxon>
        <taxon>Alveolata</taxon>
        <taxon>Dinophyceae</taxon>
        <taxon>Suessiales</taxon>
        <taxon>Symbiodiniaceae</taxon>
        <taxon>Cladocopium</taxon>
    </lineage>
</organism>
<keyword evidence="2" id="KW-0489">Methyltransferase</keyword>
<dbReference type="Pfam" id="PF01596">
    <property type="entry name" value="Methyltransf_3"/>
    <property type="match status" value="1"/>
</dbReference>
<dbReference type="InterPro" id="IPR002935">
    <property type="entry name" value="SAM_O-MeTrfase"/>
</dbReference>
<dbReference type="EMBL" id="CAMXCT020001613">
    <property type="protein sequence ID" value="CAL1145007.1"/>
    <property type="molecule type" value="Genomic_DNA"/>
</dbReference>
<dbReference type="Pfam" id="PF05721">
    <property type="entry name" value="PhyH"/>
    <property type="match status" value="1"/>
</dbReference>
<evidence type="ECO:0000256" key="10">
    <source>
        <dbReference type="SAM" id="MobiDB-lite"/>
    </source>
</evidence>
<evidence type="ECO:0000256" key="9">
    <source>
        <dbReference type="ARBA" id="ARBA00023453"/>
    </source>
</evidence>
<dbReference type="GO" id="GO:0070008">
    <property type="term" value="F:serine-type exopeptidase activity"/>
    <property type="evidence" value="ECO:0007669"/>
    <property type="project" value="InterPro"/>
</dbReference>
<evidence type="ECO:0000256" key="4">
    <source>
        <dbReference type="ARBA" id="ARBA00022679"/>
    </source>
</evidence>
<dbReference type="SUPFAM" id="SSF51197">
    <property type="entry name" value="Clavaminate synthase-like"/>
    <property type="match status" value="1"/>
</dbReference>
<dbReference type="SUPFAM" id="SSF53474">
    <property type="entry name" value="alpha/beta-Hydrolases"/>
    <property type="match status" value="2"/>
</dbReference>
<dbReference type="InterPro" id="IPR008775">
    <property type="entry name" value="Phytyl_CoA_dOase-like"/>
</dbReference>
<dbReference type="GO" id="GO:0032259">
    <property type="term" value="P:methylation"/>
    <property type="evidence" value="ECO:0007669"/>
    <property type="project" value="UniProtKB-KW"/>
</dbReference>
<comment type="similarity">
    <text evidence="1">Belongs to the peptidase S28 family.</text>
</comment>
<dbReference type="InterPro" id="IPR008758">
    <property type="entry name" value="Peptidase_S28"/>
</dbReference>
<feature type="non-terminal residue" evidence="11">
    <location>
        <position position="1"/>
    </location>
</feature>
<dbReference type="Gene3D" id="2.60.120.620">
    <property type="entry name" value="q2cbj1_9rhob like domain"/>
    <property type="match status" value="1"/>
</dbReference>
<evidence type="ECO:0000313" key="12">
    <source>
        <dbReference type="EMBL" id="CAL4778944.1"/>
    </source>
</evidence>
<dbReference type="OrthoDB" id="412399at2759"/>
<keyword evidence="13" id="KW-1185">Reference proteome</keyword>
<keyword evidence="4" id="KW-0808">Transferase</keyword>
<evidence type="ECO:0000313" key="11">
    <source>
        <dbReference type="EMBL" id="CAI3991632.1"/>
    </source>
</evidence>
<comment type="caution">
    <text evidence="11">The sequence shown here is derived from an EMBL/GenBank/DDBJ whole genome shotgun (WGS) entry which is preliminary data.</text>
</comment>
<dbReference type="PANTHER" id="PTHR11010">
    <property type="entry name" value="PROTEASE S28 PRO-X CARBOXYPEPTIDASE-RELATED"/>
    <property type="match status" value="1"/>
</dbReference>
<protein>
    <submittedName>
        <fullName evidence="11">Uncharacterized protein</fullName>
    </submittedName>
</protein>
<feature type="region of interest" description="Disordered" evidence="10">
    <location>
        <begin position="1"/>
        <end position="21"/>
    </location>
</feature>
<name>A0A9P1CIA4_9DINO</name>
<evidence type="ECO:0000256" key="2">
    <source>
        <dbReference type="ARBA" id="ARBA00022603"/>
    </source>
</evidence>
<dbReference type="PANTHER" id="PTHR11010:SF107">
    <property type="entry name" value="DIPEPTIDYL PEPTIDASE 2"/>
    <property type="match status" value="1"/>
</dbReference>
<reference evidence="12 13" key="2">
    <citation type="submission" date="2024-05" db="EMBL/GenBank/DDBJ databases">
        <authorList>
            <person name="Chen Y."/>
            <person name="Shah S."/>
            <person name="Dougan E. K."/>
            <person name="Thang M."/>
            <person name="Chan C."/>
        </authorList>
    </citation>
    <scope>NUCLEOTIDE SEQUENCE [LARGE SCALE GENOMIC DNA]</scope>
</reference>
<gene>
    <name evidence="11" type="ORF">C1SCF055_LOCUS18523</name>
</gene>
<dbReference type="PROSITE" id="PS51682">
    <property type="entry name" value="SAM_OMT_I"/>
    <property type="match status" value="1"/>
</dbReference>
<dbReference type="GO" id="GO:0008239">
    <property type="term" value="F:dipeptidyl-peptidase activity"/>
    <property type="evidence" value="ECO:0007669"/>
    <property type="project" value="TreeGrafter"/>
</dbReference>
<dbReference type="Pfam" id="PF05577">
    <property type="entry name" value="Peptidase_S28"/>
    <property type="match status" value="1"/>
</dbReference>
<dbReference type="Gene3D" id="1.20.120.980">
    <property type="entry name" value="Serine carboxypeptidase S28, SKS domain"/>
    <property type="match status" value="1"/>
</dbReference>
<evidence type="ECO:0000313" key="13">
    <source>
        <dbReference type="Proteomes" id="UP001152797"/>
    </source>
</evidence>
<dbReference type="Gene3D" id="3.40.50.150">
    <property type="entry name" value="Vaccinia Virus protein VP39"/>
    <property type="match status" value="1"/>
</dbReference>
<evidence type="ECO:0000256" key="6">
    <source>
        <dbReference type="ARBA" id="ARBA00022729"/>
    </source>
</evidence>
<evidence type="ECO:0000256" key="1">
    <source>
        <dbReference type="ARBA" id="ARBA00011079"/>
    </source>
</evidence>
<dbReference type="InterPro" id="IPR042269">
    <property type="entry name" value="Ser_carbopepase_S28_SKS"/>
</dbReference>
<evidence type="ECO:0000256" key="8">
    <source>
        <dbReference type="ARBA" id="ARBA00023180"/>
    </source>
</evidence>
<dbReference type="InterPro" id="IPR029063">
    <property type="entry name" value="SAM-dependent_MTases_sf"/>
</dbReference>
<evidence type="ECO:0000256" key="7">
    <source>
        <dbReference type="ARBA" id="ARBA00022801"/>
    </source>
</evidence>
<dbReference type="Gene3D" id="3.40.50.1820">
    <property type="entry name" value="alpha/beta hydrolase"/>
    <property type="match status" value="1"/>
</dbReference>
<keyword evidence="6" id="KW-0732">Signal</keyword>
<keyword evidence="3" id="KW-0645">Protease</keyword>
<comment type="similarity">
    <text evidence="9">Belongs to the class I-like SAM-binding methyltransferase superfamily. Cation-dependent O-methyltransferase family.</text>
</comment>
<dbReference type="GO" id="GO:0008171">
    <property type="term" value="F:O-methyltransferase activity"/>
    <property type="evidence" value="ECO:0007669"/>
    <property type="project" value="InterPro"/>
</dbReference>
<keyword evidence="7" id="KW-0378">Hydrolase</keyword>
<sequence>AHVRAVDKQQVNNRSPSQQMRRLHKFDRPVRATALRYFSQARSVNEKAIESPWHEFTPKGLAVLNTAGNLCALAAAGSHDHVMVRLLSGAAASCGASFNCLMPKPLKTHQKTAAVWGVAFAALHFTNLALLLRERNHGLHLTDEEEEIYEHGFQSHGVTPRQFTKLLKAGAKFKDYGPGEQIVVTGDAVQTVFYVAKGTCVTERPGGVANIEYHQDVFIGTLWPNVWRAEFLGVPYVENESDQEDWEDSWLIEKAEARAKRHRGSTGDLHALLRSGLEEKTGPLTNVRAGSAWVSNIVAGPEGCRLLEWPLSIFSHAVGADERLCTAFQNVETMGLASKIVKGASRKALEGYKEILCATLSDNRITPEENLALNRYRARHCIPDGEHLEMLTSFGWSPEEFKAGMKSLGLHLVGDPGGNVGTFRQRYLVEDDFEEAQRERERDGPLLFFCGNEGDVEAFANFSGFLREAAVALGGQVVFAEHRFYGQSLPFGRDFSKQQTQYLTVEQALEDYAQLIRSLVADQRSVVVFGGSYGGMLSSWMRARYPKLVFAAVASSAPLRFEGVKGFFRLVTEAASANSCGCAERVRRGFAVLREMPRRTLQEAFGLCSDNFQLDELILWARNAFVTVAMGNYPYALDLFGQGLPGWPLKAACEPRNFQQLAPLEFLAKAVGSYYNATGTVACHSINGEYRDCADQTGCGSSHSAWGRSWDVEACRQIVYSTSTDNISDMFPPREWGPTQLSRYCQQTWSIKPQITWYQSWLSAVENSSRIIFTNGLWDPWRSGGVLKSLSSTLVSLKIPEAGHMYDLAASHPKDLPAVGMVRRKVVSLLQSWLSSDPDRRELYNAALKDVQRAAAASPEERQRCGQRLALISKALRLAKRKPEKRQRPEWSTYPEAVALPRCPDDARYVKSFSTDDLPAAQSFFQTYGFVVFKDVLSAAECEATVAEIWTSLEERTEGLARDAPESWPLLSSQRYGLPEEQAVFTPQMVANRQNARVYAALDAVLPRIDAVEDFDSPHPDPNSVVVTQDRWCIYRPAGDDEGARTAENLHLDVNPWTYAGLKPTEIESLRYGTSIAGDHRFPLQDFRAELTAVQGRGGEHGEHVQGVMNLLDNLEEDGGTRLVPGFHRSFMAWLEALGDLESNLAQSGQHDNWVLRRAAGGGSFKFSNLDPIHQLSRRIPMRAGSFLLWNQLVVHGSCSNKSSNFRMAQFITGFRAGEMSPGRSWARARAVHRHCHGLTRLPLVPHVFGEVAEEDWRPSQKAGDSREQLAVEQVLRSSRDPDAVLKAFEDFHVQCRPLLHVGPLKGRHLDDAVRRSSPSLVLELGSYLGYSAVRIARLLGDGAVLYTVEQDADKAAKAEAIIKHAGLSNTLVLHGTLESVQSQLPRPVDLVFLDHSKALYVAEIHRLEDLGFIRCGTTIVADNIGGCSRANCGRVNCGCAYSRYVRDAGRYSSEFFWGSRDGIEVSVAQDFPKLQAFSEQRSLETSSSSPTLELPYLV</sequence>
<evidence type="ECO:0000256" key="5">
    <source>
        <dbReference type="ARBA" id="ARBA00022691"/>
    </source>
</evidence>
<feature type="compositionally biased region" description="Polar residues" evidence="10">
    <location>
        <begin position="9"/>
        <end position="20"/>
    </location>
</feature>
<dbReference type="InterPro" id="IPR029058">
    <property type="entry name" value="AB_hydrolase_fold"/>
</dbReference>
<dbReference type="EMBL" id="CAMXCT030001613">
    <property type="protein sequence ID" value="CAL4778944.1"/>
    <property type="molecule type" value="Genomic_DNA"/>
</dbReference>
<keyword evidence="8" id="KW-0325">Glycoprotein</keyword>
<dbReference type="SUPFAM" id="SSF53335">
    <property type="entry name" value="S-adenosyl-L-methionine-dependent methyltransferases"/>
    <property type="match status" value="1"/>
</dbReference>
<dbReference type="Proteomes" id="UP001152797">
    <property type="component" value="Unassembled WGS sequence"/>
</dbReference>